<evidence type="ECO:0000256" key="11">
    <source>
        <dbReference type="ARBA" id="ARBA00030399"/>
    </source>
</evidence>
<dbReference type="STRING" id="1221996.QY95_00159"/>
<dbReference type="SUPFAM" id="SSF53335">
    <property type="entry name" value="S-adenosyl-L-methionine-dependent methyltransferases"/>
    <property type="match status" value="1"/>
</dbReference>
<evidence type="ECO:0000256" key="6">
    <source>
        <dbReference type="ARBA" id="ARBA00022552"/>
    </source>
</evidence>
<accession>A0A0F5IAG2</accession>
<dbReference type="Pfam" id="PF01189">
    <property type="entry name" value="Methyltr_RsmB-F"/>
    <property type="match status" value="1"/>
</dbReference>
<evidence type="ECO:0000256" key="10">
    <source>
        <dbReference type="ARBA" id="ARBA00022884"/>
    </source>
</evidence>
<dbReference type="InterPro" id="IPR049560">
    <property type="entry name" value="MeTrfase_RsmB-F_NOP2_cat"/>
</dbReference>
<comment type="similarity">
    <text evidence="3 14">Belongs to the class I-like SAM-binding methyltransferase superfamily. RsmB/NOP family.</text>
</comment>
<evidence type="ECO:0000256" key="13">
    <source>
        <dbReference type="ARBA" id="ARBA00047283"/>
    </source>
</evidence>
<gene>
    <name evidence="16" type="ORF">QY95_00159</name>
</gene>
<dbReference type="EMBL" id="JWIR02000012">
    <property type="protein sequence ID" value="KKB42310.1"/>
    <property type="molecule type" value="Genomic_DNA"/>
</dbReference>
<keyword evidence="17" id="KW-1185">Reference proteome</keyword>
<dbReference type="Gene3D" id="1.10.940.10">
    <property type="entry name" value="NusB-like"/>
    <property type="match status" value="1"/>
</dbReference>
<dbReference type="FunFam" id="1.10.940.10:FF:000006">
    <property type="entry name" value="16S rRNA (Cytosine(967)-C(5))-methyltransferase RsmB"/>
    <property type="match status" value="1"/>
</dbReference>
<dbReference type="PRINTS" id="PR02008">
    <property type="entry name" value="RCMTFAMILY"/>
</dbReference>
<dbReference type="InterPro" id="IPR035926">
    <property type="entry name" value="NusB-like_sf"/>
</dbReference>
<feature type="active site" description="Nucleophile" evidence="14">
    <location>
        <position position="382"/>
    </location>
</feature>
<evidence type="ECO:0000256" key="9">
    <source>
        <dbReference type="ARBA" id="ARBA00022691"/>
    </source>
</evidence>
<comment type="caution">
    <text evidence="16">The sequence shown here is derived from an EMBL/GenBank/DDBJ whole genome shotgun (WGS) entry which is preliminary data.</text>
</comment>
<feature type="binding site" evidence="14">
    <location>
        <position position="283"/>
    </location>
    <ligand>
        <name>S-adenosyl-L-methionine</name>
        <dbReference type="ChEBI" id="CHEBI:59789"/>
    </ligand>
</feature>
<protein>
    <recommendedName>
        <fullName evidence="4">16S rRNA (cytosine(967)-C(5))-methyltransferase</fullName>
        <ecNumber evidence="4">2.1.1.176</ecNumber>
    </recommendedName>
    <alternativeName>
        <fullName evidence="11">16S rRNA m5C967 methyltransferase</fullName>
    </alternativeName>
    <alternativeName>
        <fullName evidence="12">rRNA (cytosine-C(5)-)-methyltransferase RsmB</fullName>
    </alternativeName>
</protein>
<dbReference type="InterPro" id="IPR006027">
    <property type="entry name" value="NusB_RsmB_TIM44"/>
</dbReference>
<keyword evidence="10 14" id="KW-0694">RNA-binding</keyword>
<dbReference type="Pfam" id="PF01029">
    <property type="entry name" value="NusB"/>
    <property type="match status" value="1"/>
</dbReference>
<evidence type="ECO:0000256" key="12">
    <source>
        <dbReference type="ARBA" id="ARBA00031088"/>
    </source>
</evidence>
<dbReference type="NCBIfam" id="NF011494">
    <property type="entry name" value="PRK14902.1"/>
    <property type="match status" value="1"/>
</dbReference>
<dbReference type="Pfam" id="PF22458">
    <property type="entry name" value="RsmF-B_ferredox"/>
    <property type="match status" value="1"/>
</dbReference>
<evidence type="ECO:0000256" key="3">
    <source>
        <dbReference type="ARBA" id="ARBA00007494"/>
    </source>
</evidence>
<evidence type="ECO:0000256" key="4">
    <source>
        <dbReference type="ARBA" id="ARBA00012140"/>
    </source>
</evidence>
<dbReference type="InterPro" id="IPR054728">
    <property type="entry name" value="RsmB-like_ferredoxin"/>
</dbReference>
<dbReference type="GO" id="GO:0006355">
    <property type="term" value="P:regulation of DNA-templated transcription"/>
    <property type="evidence" value="ECO:0007669"/>
    <property type="project" value="InterPro"/>
</dbReference>
<dbReference type="FunFam" id="3.40.50.150:FF:000022">
    <property type="entry name" value="Ribosomal RNA small subunit methyltransferase B"/>
    <property type="match status" value="1"/>
</dbReference>
<dbReference type="CDD" id="cd02440">
    <property type="entry name" value="AdoMet_MTases"/>
    <property type="match status" value="1"/>
</dbReference>
<dbReference type="Gene3D" id="3.30.70.1170">
    <property type="entry name" value="Sun protein, domain 3"/>
    <property type="match status" value="1"/>
</dbReference>
<evidence type="ECO:0000256" key="5">
    <source>
        <dbReference type="ARBA" id="ARBA00022490"/>
    </source>
</evidence>
<evidence type="ECO:0000256" key="7">
    <source>
        <dbReference type="ARBA" id="ARBA00022603"/>
    </source>
</evidence>
<comment type="subcellular location">
    <subcellularLocation>
        <location evidence="2">Cytoplasm</location>
    </subcellularLocation>
</comment>
<evidence type="ECO:0000256" key="8">
    <source>
        <dbReference type="ARBA" id="ARBA00022679"/>
    </source>
</evidence>
<evidence type="ECO:0000256" key="2">
    <source>
        <dbReference type="ARBA" id="ARBA00004496"/>
    </source>
</evidence>
<feature type="domain" description="SAM-dependent MTase RsmB/NOP-type" evidence="15">
    <location>
        <begin position="170"/>
        <end position="444"/>
    </location>
</feature>
<dbReference type="NCBIfam" id="TIGR00563">
    <property type="entry name" value="rsmB"/>
    <property type="match status" value="1"/>
</dbReference>
<dbReference type="OrthoDB" id="9810297at2"/>
<dbReference type="InterPro" id="IPR018314">
    <property type="entry name" value="RsmB/NOL1/NOP2-like_CS"/>
</dbReference>
<keyword evidence="7 14" id="KW-0489">Methyltransferase</keyword>
<dbReference type="RefSeq" id="WP_040047354.1">
    <property type="nucleotide sequence ID" value="NZ_JWIR02000012.1"/>
</dbReference>
<dbReference type="EC" id="2.1.1.176" evidence="4"/>
<feature type="binding site" evidence="14">
    <location>
        <position position="329"/>
    </location>
    <ligand>
        <name>S-adenosyl-L-methionine</name>
        <dbReference type="ChEBI" id="CHEBI:59789"/>
    </ligand>
</feature>
<feature type="binding site" evidence="14">
    <location>
        <position position="310"/>
    </location>
    <ligand>
        <name>S-adenosyl-L-methionine</name>
        <dbReference type="ChEBI" id="CHEBI:59789"/>
    </ligand>
</feature>
<dbReference type="SUPFAM" id="SSF48013">
    <property type="entry name" value="NusB-like"/>
    <property type="match status" value="1"/>
</dbReference>
<evidence type="ECO:0000256" key="14">
    <source>
        <dbReference type="PROSITE-ProRule" id="PRU01023"/>
    </source>
</evidence>
<dbReference type="GO" id="GO:0005737">
    <property type="term" value="C:cytoplasm"/>
    <property type="evidence" value="ECO:0007669"/>
    <property type="project" value="UniProtKB-SubCell"/>
</dbReference>
<evidence type="ECO:0000256" key="1">
    <source>
        <dbReference type="ARBA" id="ARBA00002724"/>
    </source>
</evidence>
<keyword evidence="5" id="KW-0963">Cytoplasm</keyword>
<evidence type="ECO:0000259" key="15">
    <source>
        <dbReference type="PROSITE" id="PS51686"/>
    </source>
</evidence>
<comment type="catalytic activity">
    <reaction evidence="13">
        <text>cytidine(967) in 16S rRNA + S-adenosyl-L-methionine = 5-methylcytidine(967) in 16S rRNA + S-adenosyl-L-homocysteine + H(+)</text>
        <dbReference type="Rhea" id="RHEA:42748"/>
        <dbReference type="Rhea" id="RHEA-COMP:10219"/>
        <dbReference type="Rhea" id="RHEA-COMP:10220"/>
        <dbReference type="ChEBI" id="CHEBI:15378"/>
        <dbReference type="ChEBI" id="CHEBI:57856"/>
        <dbReference type="ChEBI" id="CHEBI:59789"/>
        <dbReference type="ChEBI" id="CHEBI:74483"/>
        <dbReference type="ChEBI" id="CHEBI:82748"/>
        <dbReference type="EC" id="2.1.1.176"/>
    </reaction>
</comment>
<name>A0A0F5IAG2_BACTR</name>
<dbReference type="InterPro" id="IPR001678">
    <property type="entry name" value="MeTrfase_RsmB-F_NOP2_dom"/>
</dbReference>
<dbReference type="AlphaFoldDB" id="A0A0F5IAG2"/>
<keyword evidence="6" id="KW-0698">rRNA processing</keyword>
<dbReference type="InterPro" id="IPR023267">
    <property type="entry name" value="RCMT"/>
</dbReference>
<dbReference type="PROSITE" id="PS51686">
    <property type="entry name" value="SAM_MT_RSMB_NOP"/>
    <property type="match status" value="1"/>
</dbReference>
<dbReference type="GO" id="GO:0003723">
    <property type="term" value="F:RNA binding"/>
    <property type="evidence" value="ECO:0007669"/>
    <property type="project" value="UniProtKB-UniRule"/>
</dbReference>
<proteinExistence type="inferred from homology"/>
<sequence length="446" mass="49957">MPRKKKRVREIALDLIEAVEKNQSYSNLLLHSAIEKHELSGRDAALLTELTYGTIQRKMTLDYFLAPFIKKKIEPWVRQLLRLSLYQIVYLDKIPERAVIHEAVEIAKSKGHKGISSLVNGVLRSIQRNGLPDIQDIKDEAERISIETSHPLWLVKRWIAQFGAEKTREMCLVNLTAPIQTLRVNETKATREEVLALLQQEGFEAEPSEVIPEAIRMLKGNAARSHVFESGLATIQDESSMIVAYALDIEPGERILDACAAPGGKTTHIAEKLRGEGSVSALDLHEHKIKLIKQTADRLGLTNVEAKAWDSRKAAEVFGEETFDRILVDAPCSGLGVLRRKPDIKYVKDERDLYALQEVQLDILSAVAPLLKKGGVLVYSTCTADREENDETVAKFLEAYTDFEPDSLKGLPPQVQALADGYKLQVLPQDFGGDGFFISKLRKKVQ</sequence>
<dbReference type="Gene3D" id="3.40.50.150">
    <property type="entry name" value="Vaccinia Virus protein VP39"/>
    <property type="match status" value="1"/>
</dbReference>
<dbReference type="PANTHER" id="PTHR22807">
    <property type="entry name" value="NOP2 YEAST -RELATED NOL1/NOP2/FMU SUN DOMAIN-CONTAINING"/>
    <property type="match status" value="1"/>
</dbReference>
<dbReference type="InterPro" id="IPR004573">
    <property type="entry name" value="rRNA_ssu_MeTfrase_B"/>
</dbReference>
<dbReference type="InterPro" id="IPR029063">
    <property type="entry name" value="SAM-dependent_MTases_sf"/>
</dbReference>
<dbReference type="GO" id="GO:0008649">
    <property type="term" value="F:rRNA methyltransferase activity"/>
    <property type="evidence" value="ECO:0007669"/>
    <property type="project" value="InterPro"/>
</dbReference>
<dbReference type="FunFam" id="3.30.70.1170:FF:000003">
    <property type="entry name" value="16S rRNA (Cytosine(967)-C(5))-methyltransferase RsmB"/>
    <property type="match status" value="1"/>
</dbReference>
<dbReference type="PANTHER" id="PTHR22807:SF53">
    <property type="entry name" value="RIBOSOMAL RNA SMALL SUBUNIT METHYLTRANSFERASE B-RELATED"/>
    <property type="match status" value="1"/>
</dbReference>
<evidence type="ECO:0000313" key="17">
    <source>
        <dbReference type="Proteomes" id="UP000031563"/>
    </source>
</evidence>
<dbReference type="Proteomes" id="UP000031563">
    <property type="component" value="Unassembled WGS sequence"/>
</dbReference>
<keyword evidence="9 14" id="KW-0949">S-adenosyl-L-methionine</keyword>
<organism evidence="16 17">
    <name type="scientific">Bacillus thermotolerans</name>
    <name type="common">Quasibacillus thermotolerans</name>
    <dbReference type="NCBI Taxonomy" id="1221996"/>
    <lineage>
        <taxon>Bacteria</taxon>
        <taxon>Bacillati</taxon>
        <taxon>Bacillota</taxon>
        <taxon>Bacilli</taxon>
        <taxon>Bacillales</taxon>
        <taxon>Bacillaceae</taxon>
        <taxon>Bacillus</taxon>
    </lineage>
</organism>
<dbReference type="PROSITE" id="PS01153">
    <property type="entry name" value="NOL1_NOP2_SUN"/>
    <property type="match status" value="1"/>
</dbReference>
<feature type="binding site" evidence="14">
    <location>
        <begin position="259"/>
        <end position="265"/>
    </location>
    <ligand>
        <name>S-adenosyl-L-methionine</name>
        <dbReference type="ChEBI" id="CHEBI:59789"/>
    </ligand>
</feature>
<comment type="function">
    <text evidence="1">Specifically methylates the cytosine at position 967 (m5C967) of 16S rRNA.</text>
</comment>
<reference evidence="16" key="1">
    <citation type="submission" date="2015-02" db="EMBL/GenBank/DDBJ databases">
        <title>Genome Assembly of Bacillaceae bacterium MTCC 8252.</title>
        <authorList>
            <person name="Verma A."/>
            <person name="Khatri I."/>
            <person name="Mual P."/>
            <person name="Subramanian S."/>
            <person name="Krishnamurthi S."/>
        </authorList>
    </citation>
    <scope>NUCLEOTIDE SEQUENCE [LARGE SCALE GENOMIC DNA]</scope>
    <source>
        <strain evidence="16">MTCC 8252</strain>
    </source>
</reference>
<keyword evidence="8 14" id="KW-0808">Transferase</keyword>
<evidence type="ECO:0000313" key="16">
    <source>
        <dbReference type="EMBL" id="KKB42310.1"/>
    </source>
</evidence>